<dbReference type="AlphaFoldDB" id="A0A813IAK6"/>
<dbReference type="Proteomes" id="UP000626109">
    <property type="component" value="Unassembled WGS sequence"/>
</dbReference>
<dbReference type="InterPro" id="IPR002110">
    <property type="entry name" value="Ankyrin_rpt"/>
</dbReference>
<keyword evidence="2 3" id="KW-0802">TPR repeat</keyword>
<evidence type="ECO:0000256" key="4">
    <source>
        <dbReference type="SAM" id="MobiDB-lite"/>
    </source>
</evidence>
<dbReference type="InterPro" id="IPR036770">
    <property type="entry name" value="Ankyrin_rpt-contain_sf"/>
</dbReference>
<dbReference type="SMART" id="SM00028">
    <property type="entry name" value="TPR"/>
    <property type="match status" value="2"/>
</dbReference>
<gene>
    <name evidence="5" type="ORF">PGLA2088_LOCUS6344</name>
</gene>
<evidence type="ECO:0000256" key="2">
    <source>
        <dbReference type="ARBA" id="ARBA00022803"/>
    </source>
</evidence>
<dbReference type="GO" id="GO:0051879">
    <property type="term" value="F:Hsp90 protein binding"/>
    <property type="evidence" value="ECO:0007669"/>
    <property type="project" value="TreeGrafter"/>
</dbReference>
<feature type="region of interest" description="Disordered" evidence="4">
    <location>
        <begin position="220"/>
        <end position="243"/>
    </location>
</feature>
<reference evidence="5" key="1">
    <citation type="submission" date="2021-02" db="EMBL/GenBank/DDBJ databases">
        <authorList>
            <person name="Dougan E. K."/>
            <person name="Rhodes N."/>
            <person name="Thang M."/>
            <person name="Chan C."/>
        </authorList>
    </citation>
    <scope>NUCLEOTIDE SEQUENCE</scope>
</reference>
<dbReference type="Gene3D" id="1.25.40.20">
    <property type="entry name" value="Ankyrin repeat-containing domain"/>
    <property type="match status" value="1"/>
</dbReference>
<comment type="caution">
    <text evidence="5">The sequence shown here is derived from an EMBL/GenBank/DDBJ whole genome shotgun (WGS) entry which is preliminary data.</text>
</comment>
<proteinExistence type="predicted"/>
<dbReference type="Gene3D" id="1.25.40.10">
    <property type="entry name" value="Tetratricopeptide repeat domain"/>
    <property type="match status" value="1"/>
</dbReference>
<dbReference type="Pfam" id="PF12796">
    <property type="entry name" value="Ank_2"/>
    <property type="match status" value="1"/>
</dbReference>
<dbReference type="SUPFAM" id="SSF48403">
    <property type="entry name" value="Ankyrin repeat"/>
    <property type="match status" value="1"/>
</dbReference>
<feature type="repeat" description="TPR" evidence="3">
    <location>
        <begin position="664"/>
        <end position="697"/>
    </location>
</feature>
<dbReference type="InterPro" id="IPR011990">
    <property type="entry name" value="TPR-like_helical_dom_sf"/>
</dbReference>
<keyword evidence="1" id="KW-0677">Repeat</keyword>
<evidence type="ECO:0000313" key="6">
    <source>
        <dbReference type="Proteomes" id="UP000626109"/>
    </source>
</evidence>
<sequence>MDSQVAAWHLQIEAAVAAASGGARSAPATAWATAPAAAWPTAHAPASAWPTAPTPAAWSGAWQTGPAAFSAPASAWPTAAPAAAWPPAIDPAAEAALAAWYHQQQQQQYLDGGAAAGGYGAVRGNSGMTSAQPAPYAKTPPAWPPQQLAAAAMPSPGFGAPAAAAPSAGTSDADAAAMAAYQQALVAQLAGLTSLPGMANLQQDLTSLLGLSLGGQAPAAFSQMQQHPPRNAPGVVGRRGKPKGAAIPVPLPTLTAQDLASATALLEAADQRNEGKCRALVQNPGFRFINEKSKDGRTALHLCMLRKLPEDLCLSIARHPEFIQVNAVDTFGYTLLILAASKGMGEVALAILDNDSFIGMNAQDKWGASALHWAADQDLAQVCEKLLENPQFVEGNRRAWSFAFEDKTALDVAENRNCKAAAEADGGQNESSAPEVLEELLTRLLGRDEGAELMRLAANSRRLQTISPPDMQKTPMLMDKSGKFLPSTYCSPGAKPKYETGEEDLDEVLIEELDMIEDQKEKEDTKRWQMKELCDLRFGMEESTLSMLVQIPLESAAWREIQRDLGTSDVFALDIPFGGQQVNFILKSDPESPILQGKLGGCVWRKGCRWCVEQRNGRPLLELYMPKQTPEPWSFVVEGYHNLARTAYDPYQQMILDGLWDDEAIEEKVKGDQYFRESEYRAAVKCFSRALERNPDSYITLTNRSAARLAFETEKFKLEEVLEDAQRALEINPTWHKAKFREGITLSKLHRYDEAVWALEEGQRMDRTNHQGWEEEIQAIKEERIKWHNRKKLSYLNDVE</sequence>
<evidence type="ECO:0000256" key="1">
    <source>
        <dbReference type="ARBA" id="ARBA00022737"/>
    </source>
</evidence>
<dbReference type="PANTHER" id="PTHR22904:SF523">
    <property type="entry name" value="STRESS-INDUCED-PHOSPHOPROTEIN 1"/>
    <property type="match status" value="1"/>
</dbReference>
<feature type="region of interest" description="Disordered" evidence="4">
    <location>
        <begin position="44"/>
        <end position="63"/>
    </location>
</feature>
<dbReference type="InterPro" id="IPR019734">
    <property type="entry name" value="TPR_rpt"/>
</dbReference>
<dbReference type="PROSITE" id="PS50005">
    <property type="entry name" value="TPR"/>
    <property type="match status" value="1"/>
</dbReference>
<organism evidence="5 6">
    <name type="scientific">Polarella glacialis</name>
    <name type="common">Dinoflagellate</name>
    <dbReference type="NCBI Taxonomy" id="89957"/>
    <lineage>
        <taxon>Eukaryota</taxon>
        <taxon>Sar</taxon>
        <taxon>Alveolata</taxon>
        <taxon>Dinophyceae</taxon>
        <taxon>Suessiales</taxon>
        <taxon>Suessiaceae</taxon>
        <taxon>Polarella</taxon>
    </lineage>
</organism>
<dbReference type="EMBL" id="CAJNNW010006293">
    <property type="protein sequence ID" value="CAE8648185.1"/>
    <property type="molecule type" value="Genomic_DNA"/>
</dbReference>
<evidence type="ECO:0000313" key="5">
    <source>
        <dbReference type="EMBL" id="CAE8648185.1"/>
    </source>
</evidence>
<dbReference type="SUPFAM" id="SSF48452">
    <property type="entry name" value="TPR-like"/>
    <property type="match status" value="1"/>
</dbReference>
<evidence type="ECO:0000256" key="3">
    <source>
        <dbReference type="PROSITE-ProRule" id="PRU00339"/>
    </source>
</evidence>
<dbReference type="PANTHER" id="PTHR22904">
    <property type="entry name" value="TPR REPEAT CONTAINING PROTEIN"/>
    <property type="match status" value="1"/>
</dbReference>
<feature type="region of interest" description="Disordered" evidence="4">
    <location>
        <begin position="129"/>
        <end position="154"/>
    </location>
</feature>
<name>A0A813IAK6_POLGL</name>
<accession>A0A813IAK6</accession>
<feature type="compositionally biased region" description="Low complexity" evidence="4">
    <location>
        <begin position="145"/>
        <end position="154"/>
    </location>
</feature>
<protein>
    <submittedName>
        <fullName evidence="5">Uncharacterized protein</fullName>
    </submittedName>
</protein>